<keyword evidence="6 8" id="KW-0472">Membrane</keyword>
<evidence type="ECO:0000313" key="10">
    <source>
        <dbReference type="EMBL" id="PVU90697.1"/>
    </source>
</evidence>
<feature type="transmembrane region" description="Helical" evidence="8">
    <location>
        <begin position="173"/>
        <end position="194"/>
    </location>
</feature>
<dbReference type="GO" id="GO:0015254">
    <property type="term" value="F:glycerol channel activity"/>
    <property type="evidence" value="ECO:0007669"/>
    <property type="project" value="TreeGrafter"/>
</dbReference>
<dbReference type="GO" id="GO:0015250">
    <property type="term" value="F:water channel activity"/>
    <property type="evidence" value="ECO:0007669"/>
    <property type="project" value="TreeGrafter"/>
</dbReference>
<evidence type="ECO:0000313" key="11">
    <source>
        <dbReference type="Proteomes" id="UP000245699"/>
    </source>
</evidence>
<dbReference type="PROSITE" id="PS00221">
    <property type="entry name" value="MIP"/>
    <property type="match status" value="1"/>
</dbReference>
<dbReference type="PANTHER" id="PTHR43829:SF9">
    <property type="entry name" value="AQUAPORIN-9"/>
    <property type="match status" value="1"/>
</dbReference>
<dbReference type="PANTHER" id="PTHR43829">
    <property type="entry name" value="AQUAPORIN OR AQUAGLYCEROPORIN RELATED"/>
    <property type="match status" value="1"/>
</dbReference>
<sequence>MSSEIEGTRISIPTEEPRGRCDNIIYDRILSFRYSIRSYLAEFFGTLIFVFFGTGSVAAVTFQPDLRPVGWLLISFGFGFGIAMGIYVSIGISGGHVNPAVTIASAIFRKFPIFHVPFYILSQLLGGICGAALTYFIYMQKFTPYDGGTRKTTGTKSTAGIFATYPDSENTNIVSFFTEVILTTVFLFCIQGFVNTKIPQTTSYTPLAVGLLILVISISFGTMTGFSLNPARDLGPRLFTLMAGWGTNPFTAFSYYFWIPVVGPILGAILGIFLYDCFIIPT</sequence>
<dbReference type="InterPro" id="IPR022357">
    <property type="entry name" value="MIP_CS"/>
</dbReference>
<feature type="transmembrane region" description="Helical" evidence="8">
    <location>
        <begin position="39"/>
        <end position="63"/>
    </location>
</feature>
<feature type="transmembrane region" description="Helical" evidence="8">
    <location>
        <begin position="206"/>
        <end position="228"/>
    </location>
</feature>
<dbReference type="InterPro" id="IPR000425">
    <property type="entry name" value="MIP"/>
</dbReference>
<dbReference type="AlphaFoldDB" id="A0A2T9YEC3"/>
<accession>A0A2T9YEC3</accession>
<dbReference type="NCBIfam" id="TIGR00861">
    <property type="entry name" value="MIP"/>
    <property type="match status" value="1"/>
</dbReference>
<dbReference type="CDD" id="cd00333">
    <property type="entry name" value="MIP"/>
    <property type="match status" value="1"/>
</dbReference>
<comment type="caution">
    <text evidence="10">The sequence shown here is derived from an EMBL/GenBank/DDBJ whole genome shotgun (WGS) entry which is preliminary data.</text>
</comment>
<dbReference type="GO" id="GO:0005886">
    <property type="term" value="C:plasma membrane"/>
    <property type="evidence" value="ECO:0007669"/>
    <property type="project" value="TreeGrafter"/>
</dbReference>
<comment type="subcellular location">
    <subcellularLocation>
        <location evidence="1">Membrane</location>
        <topology evidence="1">Multi-pass membrane protein</topology>
    </subcellularLocation>
</comment>
<comment type="similarity">
    <text evidence="2 7">Belongs to the MIP/aquaporin (TC 1.A.8) family.</text>
</comment>
<dbReference type="EMBL" id="MBFT01000466">
    <property type="protein sequence ID" value="PVU90697.1"/>
    <property type="molecule type" value="Genomic_DNA"/>
</dbReference>
<dbReference type="PRINTS" id="PR00783">
    <property type="entry name" value="MINTRINSICP"/>
</dbReference>
<dbReference type="Gene3D" id="1.20.1080.10">
    <property type="entry name" value="Glycerol uptake facilitator protein"/>
    <property type="match status" value="1"/>
</dbReference>
<keyword evidence="4 7" id="KW-0812">Transmembrane</keyword>
<evidence type="ECO:0000256" key="5">
    <source>
        <dbReference type="ARBA" id="ARBA00022989"/>
    </source>
</evidence>
<keyword evidence="5 8" id="KW-1133">Transmembrane helix</keyword>
<dbReference type="InterPro" id="IPR050363">
    <property type="entry name" value="MIP/Aquaporin"/>
</dbReference>
<keyword evidence="3 7" id="KW-0813">Transport</keyword>
<dbReference type="InterPro" id="IPR023271">
    <property type="entry name" value="Aquaporin-like"/>
</dbReference>
<evidence type="ECO:0000256" key="2">
    <source>
        <dbReference type="ARBA" id="ARBA00006175"/>
    </source>
</evidence>
<dbReference type="EMBL" id="MBFT01001221">
    <property type="protein sequence ID" value="PVU84841.1"/>
    <property type="molecule type" value="Genomic_DNA"/>
</dbReference>
<dbReference type="STRING" id="61424.A0A2T9YEC3"/>
<evidence type="ECO:0000256" key="4">
    <source>
        <dbReference type="ARBA" id="ARBA00022692"/>
    </source>
</evidence>
<protein>
    <submittedName>
        <fullName evidence="10">Uncharacterized protein</fullName>
    </submittedName>
</protein>
<organism evidence="10 11">
    <name type="scientific">Furculomyces boomerangus</name>
    <dbReference type="NCBI Taxonomy" id="61424"/>
    <lineage>
        <taxon>Eukaryota</taxon>
        <taxon>Fungi</taxon>
        <taxon>Fungi incertae sedis</taxon>
        <taxon>Zoopagomycota</taxon>
        <taxon>Kickxellomycotina</taxon>
        <taxon>Harpellomycetes</taxon>
        <taxon>Harpellales</taxon>
        <taxon>Harpellaceae</taxon>
        <taxon>Furculomyces</taxon>
    </lineage>
</organism>
<feature type="transmembrane region" description="Helical" evidence="8">
    <location>
        <begin position="69"/>
        <end position="92"/>
    </location>
</feature>
<evidence type="ECO:0000256" key="7">
    <source>
        <dbReference type="RuleBase" id="RU000477"/>
    </source>
</evidence>
<feature type="transmembrane region" description="Helical" evidence="8">
    <location>
        <begin position="113"/>
        <end position="138"/>
    </location>
</feature>
<feature type="transmembrane region" description="Helical" evidence="8">
    <location>
        <begin position="255"/>
        <end position="275"/>
    </location>
</feature>
<dbReference type="Proteomes" id="UP000245699">
    <property type="component" value="Unassembled WGS sequence"/>
</dbReference>
<gene>
    <name evidence="10" type="ORF">BB559_004485</name>
    <name evidence="9" type="ORF">BB559_007339</name>
</gene>
<dbReference type="PRINTS" id="PR02019">
    <property type="entry name" value="AQUAPORIN7"/>
</dbReference>
<dbReference type="OrthoDB" id="3222at2759"/>
<evidence type="ECO:0000256" key="3">
    <source>
        <dbReference type="ARBA" id="ARBA00022448"/>
    </source>
</evidence>
<dbReference type="Pfam" id="PF00230">
    <property type="entry name" value="MIP"/>
    <property type="match status" value="1"/>
</dbReference>
<evidence type="ECO:0000313" key="9">
    <source>
        <dbReference type="EMBL" id="PVU84841.1"/>
    </source>
</evidence>
<evidence type="ECO:0000256" key="8">
    <source>
        <dbReference type="SAM" id="Phobius"/>
    </source>
</evidence>
<keyword evidence="11" id="KW-1185">Reference proteome</keyword>
<dbReference type="SUPFAM" id="SSF81338">
    <property type="entry name" value="Aquaporin-like"/>
    <property type="match status" value="1"/>
</dbReference>
<evidence type="ECO:0000256" key="6">
    <source>
        <dbReference type="ARBA" id="ARBA00023136"/>
    </source>
</evidence>
<evidence type="ECO:0000256" key="1">
    <source>
        <dbReference type="ARBA" id="ARBA00004141"/>
    </source>
</evidence>
<proteinExistence type="inferred from homology"/>
<name>A0A2T9YEC3_9FUNG</name>
<reference evidence="10 11" key="1">
    <citation type="journal article" date="2018" name="MBio">
        <title>Comparative Genomics Reveals the Core Gene Toolbox for the Fungus-Insect Symbiosis.</title>
        <authorList>
            <person name="Wang Y."/>
            <person name="Stata M."/>
            <person name="Wang W."/>
            <person name="Stajich J.E."/>
            <person name="White M.M."/>
            <person name="Moncalvo J.M."/>
        </authorList>
    </citation>
    <scope>NUCLEOTIDE SEQUENCE [LARGE SCALE GENOMIC DNA]</scope>
    <source>
        <strain evidence="10 11">AUS-77-4</strain>
    </source>
</reference>